<evidence type="ECO:0000259" key="1">
    <source>
        <dbReference type="Pfam" id="PF17919"/>
    </source>
</evidence>
<accession>A0AAD8Z7E3</accession>
<dbReference type="Gene3D" id="3.10.20.370">
    <property type="match status" value="1"/>
</dbReference>
<evidence type="ECO:0000313" key="2">
    <source>
        <dbReference type="EMBL" id="KAK1793791.1"/>
    </source>
</evidence>
<dbReference type="Pfam" id="PF17919">
    <property type="entry name" value="RT_RNaseH_2"/>
    <property type="match status" value="1"/>
</dbReference>
<keyword evidence="3" id="KW-1185">Reference proteome</keyword>
<proteinExistence type="predicted"/>
<dbReference type="PANTHER" id="PTHR34072:SF52">
    <property type="entry name" value="RIBONUCLEASE H"/>
    <property type="match status" value="1"/>
</dbReference>
<name>A0AAD8Z7E3_9TELE</name>
<dbReference type="InterPro" id="IPR043128">
    <property type="entry name" value="Rev_trsase/Diguanyl_cyclase"/>
</dbReference>
<dbReference type="InterPro" id="IPR041577">
    <property type="entry name" value="RT_RNaseH_2"/>
</dbReference>
<feature type="domain" description="Reverse transcriptase/retrotransposon-derived protein RNase H-like" evidence="1">
    <location>
        <begin position="51"/>
        <end position="133"/>
    </location>
</feature>
<dbReference type="FunFam" id="3.30.70.270:FF:000020">
    <property type="entry name" value="Transposon Tf2-6 polyprotein-like Protein"/>
    <property type="match status" value="1"/>
</dbReference>
<evidence type="ECO:0000313" key="3">
    <source>
        <dbReference type="Proteomes" id="UP001239994"/>
    </source>
</evidence>
<reference evidence="2" key="1">
    <citation type="submission" date="2023-03" db="EMBL/GenBank/DDBJ databases">
        <title>Electrophorus voltai genome.</title>
        <authorList>
            <person name="Bian C."/>
        </authorList>
    </citation>
    <scope>NUCLEOTIDE SEQUENCE</scope>
    <source>
        <strain evidence="2">CB-2022</strain>
        <tissue evidence="2">Muscle</tissue>
    </source>
</reference>
<dbReference type="PANTHER" id="PTHR34072">
    <property type="entry name" value="ENZYMATIC POLYPROTEIN-RELATED"/>
    <property type="match status" value="1"/>
</dbReference>
<protein>
    <recommendedName>
        <fullName evidence="1">Reverse transcriptase/retrotransposon-derived protein RNase H-like domain-containing protein</fullName>
    </recommendedName>
</protein>
<gene>
    <name evidence="2" type="ORF">P4O66_001520</name>
</gene>
<dbReference type="Proteomes" id="UP001239994">
    <property type="component" value="Unassembled WGS sequence"/>
</dbReference>
<dbReference type="InterPro" id="IPR043502">
    <property type="entry name" value="DNA/RNA_pol_sf"/>
</dbReference>
<dbReference type="EMBL" id="JAROKS010000017">
    <property type="protein sequence ID" value="KAK1793791.1"/>
    <property type="molecule type" value="Genomic_DNA"/>
</dbReference>
<dbReference type="AlphaFoldDB" id="A0AAD8Z7E3"/>
<dbReference type="Gene3D" id="3.30.70.270">
    <property type="match status" value="1"/>
</dbReference>
<dbReference type="SUPFAM" id="SSF56672">
    <property type="entry name" value="DNA/RNA polymerases"/>
    <property type="match status" value="1"/>
</dbReference>
<organism evidence="2 3">
    <name type="scientific">Electrophorus voltai</name>
    <dbReference type="NCBI Taxonomy" id="2609070"/>
    <lineage>
        <taxon>Eukaryota</taxon>
        <taxon>Metazoa</taxon>
        <taxon>Chordata</taxon>
        <taxon>Craniata</taxon>
        <taxon>Vertebrata</taxon>
        <taxon>Euteleostomi</taxon>
        <taxon>Actinopterygii</taxon>
        <taxon>Neopterygii</taxon>
        <taxon>Teleostei</taxon>
        <taxon>Ostariophysi</taxon>
        <taxon>Gymnotiformes</taxon>
        <taxon>Gymnotoidei</taxon>
        <taxon>Gymnotidae</taxon>
        <taxon>Electrophorus</taxon>
    </lineage>
</organism>
<sequence length="201" mass="22769">MQPRKVEAVTGWPRPRTRWELQRFLGFVNFFRRFIKSFSTLAWPLTDLLRWGEVTERAFAALKTAFSTSPVLQQPNPERPFIVEVDASDVGVGAVLSQARWKEGKLGPIAYFSRKLSPSEWNYGVGDRELLAGSEKRQHHAEAQSSSQELVLPLLCFLATVTWDINHSIEATDLYECGPPPRMAEQALQANCGPDMRVRIP</sequence>
<comment type="caution">
    <text evidence="2">The sequence shown here is derived from an EMBL/GenBank/DDBJ whole genome shotgun (WGS) entry which is preliminary data.</text>
</comment>